<feature type="non-terminal residue" evidence="1">
    <location>
        <position position="77"/>
    </location>
</feature>
<comment type="caution">
    <text evidence="1">The sequence shown here is derived from an EMBL/GenBank/DDBJ whole genome shotgun (WGS) entry which is preliminary data.</text>
</comment>
<dbReference type="OrthoDB" id="2306477at2759"/>
<accession>A0A5J4RVT9</accession>
<organism evidence="1 2">
    <name type="scientific">Streblomastix strix</name>
    <dbReference type="NCBI Taxonomy" id="222440"/>
    <lineage>
        <taxon>Eukaryota</taxon>
        <taxon>Metamonada</taxon>
        <taxon>Preaxostyla</taxon>
        <taxon>Oxymonadida</taxon>
        <taxon>Streblomastigidae</taxon>
        <taxon>Streblomastix</taxon>
    </lineage>
</organism>
<evidence type="ECO:0000313" key="2">
    <source>
        <dbReference type="Proteomes" id="UP000324800"/>
    </source>
</evidence>
<proteinExistence type="predicted"/>
<dbReference type="Proteomes" id="UP000324800">
    <property type="component" value="Unassembled WGS sequence"/>
</dbReference>
<name>A0A5J4RVT9_9EUKA</name>
<gene>
    <name evidence="1" type="ORF">EZS28_052796</name>
</gene>
<protein>
    <submittedName>
        <fullName evidence="1">Uncharacterized protein</fullName>
    </submittedName>
</protein>
<dbReference type="AlphaFoldDB" id="A0A5J4RVT9"/>
<evidence type="ECO:0000313" key="1">
    <source>
        <dbReference type="EMBL" id="KAA6337345.1"/>
    </source>
</evidence>
<sequence>MIENSVGWSRIIGFADASYSFAADKGPQVERYREKSVKYSGQNGRLDHITQDIRGNRGYADGQRVAVEVDMTTVPRT</sequence>
<dbReference type="EMBL" id="SNRW01041438">
    <property type="protein sequence ID" value="KAA6337345.1"/>
    <property type="molecule type" value="Genomic_DNA"/>
</dbReference>
<reference evidence="1 2" key="1">
    <citation type="submission" date="2019-03" db="EMBL/GenBank/DDBJ databases">
        <title>Single cell metagenomics reveals metabolic interactions within the superorganism composed of flagellate Streblomastix strix and complex community of Bacteroidetes bacteria on its surface.</title>
        <authorList>
            <person name="Treitli S.C."/>
            <person name="Kolisko M."/>
            <person name="Husnik F."/>
            <person name="Keeling P."/>
            <person name="Hampl V."/>
        </authorList>
    </citation>
    <scope>NUCLEOTIDE SEQUENCE [LARGE SCALE GENOMIC DNA]</scope>
    <source>
        <strain evidence="1">ST1C</strain>
    </source>
</reference>